<feature type="transmembrane region" description="Helical" evidence="2">
    <location>
        <begin position="61"/>
        <end position="80"/>
    </location>
</feature>
<accession>C2JUD7</accession>
<keyword evidence="4" id="KW-1185">Reference proteome</keyword>
<protein>
    <submittedName>
        <fullName evidence="3">Uncharacterized protein</fullName>
    </submittedName>
</protein>
<reference evidence="3" key="1">
    <citation type="submission" date="2009-01" db="EMBL/GenBank/DDBJ databases">
        <authorList>
            <person name="Qin X."/>
            <person name="Bachman B."/>
            <person name="Battles P."/>
            <person name="Bell A."/>
            <person name="Bess C."/>
            <person name="Bickham C."/>
            <person name="Chaboub L."/>
            <person name="Chen D."/>
            <person name="Coyle M."/>
            <person name="Deiros D.R."/>
            <person name="Dinh H."/>
            <person name="Forbes L."/>
            <person name="Fowler G."/>
            <person name="Francisco L."/>
            <person name="Fu Q."/>
            <person name="Gubbala S."/>
            <person name="Hale W."/>
            <person name="Han Y."/>
            <person name="Hemphill L."/>
            <person name="Highlander S.K."/>
            <person name="Hirani K."/>
            <person name="Hogues M."/>
            <person name="Jackson L."/>
            <person name="Jakkamsetti A."/>
            <person name="Javaid M."/>
            <person name="Jiang H."/>
            <person name="Korchina V."/>
            <person name="Kovar C."/>
            <person name="Lara F."/>
            <person name="Lee S."/>
            <person name="Mata R."/>
            <person name="Mathew T."/>
            <person name="Moen C."/>
            <person name="Morales K."/>
            <person name="Munidasa M."/>
            <person name="Nazareth L."/>
            <person name="Ngo R."/>
            <person name="Nguyen L."/>
            <person name="Okwuonu G."/>
            <person name="Ongeri F."/>
            <person name="Patil S."/>
            <person name="Petrosino J."/>
            <person name="Pham C."/>
            <person name="Pham P."/>
            <person name="Pu L.-L."/>
            <person name="Puazo M."/>
            <person name="Raj R."/>
            <person name="Reid J."/>
            <person name="Rouhana J."/>
            <person name="Saada N."/>
            <person name="Shang Y."/>
            <person name="Simmons D."/>
            <person name="Thornton R."/>
            <person name="Warren J."/>
            <person name="Weissenberger G."/>
            <person name="Zhang J."/>
            <person name="Zhang L."/>
            <person name="Zhou C."/>
            <person name="Zhu D."/>
            <person name="Muzny D."/>
            <person name="Worley K."/>
            <person name="Gibbs R."/>
        </authorList>
    </citation>
    <scope>NUCLEOTIDE SEQUENCE [LARGE SCALE GENOMIC DNA]</scope>
    <source>
        <strain evidence="3">LMS2-1</strain>
    </source>
</reference>
<evidence type="ECO:0000313" key="4">
    <source>
        <dbReference type="Proteomes" id="UP000004525"/>
    </source>
</evidence>
<keyword evidence="2" id="KW-1133">Transmembrane helix</keyword>
<evidence type="ECO:0000256" key="1">
    <source>
        <dbReference type="SAM" id="MobiDB-lite"/>
    </source>
</evidence>
<keyword evidence="2" id="KW-0812">Transmembrane</keyword>
<comment type="caution">
    <text evidence="3">The sequence shown here is derived from an EMBL/GenBank/DDBJ whole genome shotgun (WGS) entry which is preliminary data.</text>
</comment>
<evidence type="ECO:0000313" key="3">
    <source>
        <dbReference type="EMBL" id="EEN81197.1"/>
    </source>
</evidence>
<evidence type="ECO:0000256" key="2">
    <source>
        <dbReference type="SAM" id="Phobius"/>
    </source>
</evidence>
<proteinExistence type="predicted"/>
<dbReference type="EMBL" id="ACIZ01000022">
    <property type="protein sequence ID" value="EEN81197.1"/>
    <property type="molecule type" value="Genomic_DNA"/>
</dbReference>
<keyword evidence="2" id="KW-0472">Membrane</keyword>
<feature type="region of interest" description="Disordered" evidence="1">
    <location>
        <begin position="264"/>
        <end position="340"/>
    </location>
</feature>
<organism evidence="3 4">
    <name type="scientific">Lacticaseibacillus rhamnosus (strain LMS2-1)</name>
    <dbReference type="NCBI Taxonomy" id="525361"/>
    <lineage>
        <taxon>Bacteria</taxon>
        <taxon>Bacillati</taxon>
        <taxon>Bacillota</taxon>
        <taxon>Bacilli</taxon>
        <taxon>Lactobacillales</taxon>
        <taxon>Lactobacillaceae</taxon>
        <taxon>Lacticaseibacillus</taxon>
    </lineage>
</organism>
<dbReference type="AlphaFoldDB" id="C2JUD7"/>
<dbReference type="Proteomes" id="UP000004525">
    <property type="component" value="Unassembled WGS sequence"/>
</dbReference>
<gene>
    <name evidence="3" type="ORF">HMPREF0539_0521</name>
</gene>
<dbReference type="HOGENOM" id="CLU_1007567_0_0_9"/>
<name>C2JUD7_LACRM</name>
<sequence>MYAFSLLFPKNVLELGFAKERSAFNPHDGVRQSFVWRPSFPHMKRFVRGLRRKITMKRRTLFSIIVVTLTAGCFTLFYGMHSMWTDTQSAQAVQAATEEVDTLFKDKAHQLPADQLSQEKIEAVATKLHAARQKLTEPEYAAKLASAQADVDAAKHMLTVKKAVAQTTTNLSDLKTLTDESHQALSELATQKPEFVQAYQKRVAQLSDQESAVAKIASLFDDPDFKEPKAGLSASQVQTALAALEHVNNQQFADQMLPIIATAQQAATDDQTTSEASSSESSTSGESSSASQTSTSSTPSASTSSQESTSSSASNSESEQSQSVPSNSAASSTSSSGQLP</sequence>